<dbReference type="EMBL" id="FZNV01000011">
    <property type="protein sequence ID" value="SNR79788.1"/>
    <property type="molecule type" value="Genomic_DNA"/>
</dbReference>
<sequence length="68" mass="7933">MFAMSAKSFGFGNLKNESNYKTKSFGYERRRKRKVSLPALLAIAAPLANIKKKNEKTIRNFHIINFYY</sequence>
<comment type="caution">
    <text evidence="2">The sequence shown here is derived from an EMBL/GenBank/DDBJ whole genome shotgun (WGS) entry which is preliminary data.</text>
</comment>
<gene>
    <name evidence="2" type="ORF">SAMN04488009_0113</name>
</gene>
<protein>
    <submittedName>
        <fullName evidence="2">Uncharacterized protein</fullName>
    </submittedName>
</protein>
<evidence type="ECO:0000313" key="3">
    <source>
        <dbReference type="Proteomes" id="UP000198337"/>
    </source>
</evidence>
<name>A0ABY1SMD1_9FLAO</name>
<keyword evidence="3" id="KW-1185">Reference proteome</keyword>
<evidence type="ECO:0000313" key="2">
    <source>
        <dbReference type="EMBL" id="SNR79788.1"/>
    </source>
</evidence>
<organism evidence="2 3">
    <name type="scientific">Maribacter sedimenticola</name>
    <dbReference type="NCBI Taxonomy" id="228956"/>
    <lineage>
        <taxon>Bacteria</taxon>
        <taxon>Pseudomonadati</taxon>
        <taxon>Bacteroidota</taxon>
        <taxon>Flavobacteriia</taxon>
        <taxon>Flavobacteriales</taxon>
        <taxon>Flavobacteriaceae</taxon>
        <taxon>Maribacter</taxon>
    </lineage>
</organism>
<evidence type="ECO:0000256" key="1">
    <source>
        <dbReference type="SAM" id="MobiDB-lite"/>
    </source>
</evidence>
<reference evidence="2 3" key="1">
    <citation type="submission" date="2017-06" db="EMBL/GenBank/DDBJ databases">
        <authorList>
            <person name="Varghese N."/>
            <person name="Submissions S."/>
        </authorList>
    </citation>
    <scope>NUCLEOTIDE SEQUENCE [LARGE SCALE GENOMIC DNA]</scope>
    <source>
        <strain evidence="2 3">DSM 19840</strain>
    </source>
</reference>
<accession>A0ABY1SMD1</accession>
<proteinExistence type="predicted"/>
<feature type="region of interest" description="Disordered" evidence="1">
    <location>
        <begin position="1"/>
        <end position="25"/>
    </location>
</feature>
<dbReference type="Proteomes" id="UP000198337">
    <property type="component" value="Unassembled WGS sequence"/>
</dbReference>